<evidence type="ECO:0000256" key="5">
    <source>
        <dbReference type="ARBA" id="ARBA00022729"/>
    </source>
</evidence>
<dbReference type="InterPro" id="IPR036116">
    <property type="entry name" value="FN3_sf"/>
</dbReference>
<feature type="domain" description="Fibronectin type-III" evidence="16">
    <location>
        <begin position="587"/>
        <end position="685"/>
    </location>
</feature>
<dbReference type="InterPro" id="IPR013783">
    <property type="entry name" value="Ig-like_fold"/>
</dbReference>
<dbReference type="InterPro" id="IPR003598">
    <property type="entry name" value="Ig_sub2"/>
</dbReference>
<evidence type="ECO:0000256" key="2">
    <source>
        <dbReference type="ARBA" id="ARBA00009812"/>
    </source>
</evidence>
<evidence type="ECO:0000256" key="12">
    <source>
        <dbReference type="ARBA" id="ARBA00023319"/>
    </source>
</evidence>
<comment type="similarity">
    <text evidence="2">Belongs to the immunoglobulin superfamily. Contactin family.</text>
</comment>
<dbReference type="PROSITE" id="PS50835">
    <property type="entry name" value="IG_LIKE"/>
    <property type="match status" value="6"/>
</dbReference>
<dbReference type="SUPFAM" id="SSF48726">
    <property type="entry name" value="Immunoglobulin"/>
    <property type="match status" value="6"/>
</dbReference>
<dbReference type="GO" id="GO:0098552">
    <property type="term" value="C:side of membrane"/>
    <property type="evidence" value="ECO:0007669"/>
    <property type="project" value="UniProtKB-KW"/>
</dbReference>
<evidence type="ECO:0000256" key="7">
    <source>
        <dbReference type="ARBA" id="ARBA00022889"/>
    </source>
</evidence>
<dbReference type="Pfam" id="PF13927">
    <property type="entry name" value="Ig_3"/>
    <property type="match status" value="3"/>
</dbReference>
<feature type="domain" description="Ig-like" evidence="15">
    <location>
        <begin position="18"/>
        <end position="103"/>
    </location>
</feature>
<feature type="compositionally biased region" description="Basic and acidic residues" evidence="14">
    <location>
        <begin position="675"/>
        <end position="684"/>
    </location>
</feature>
<dbReference type="GO" id="GO:0005886">
    <property type="term" value="C:plasma membrane"/>
    <property type="evidence" value="ECO:0007669"/>
    <property type="project" value="UniProtKB-SubCell"/>
</dbReference>
<dbReference type="Gene3D" id="2.60.40.10">
    <property type="entry name" value="Immunoglobulins"/>
    <property type="match status" value="10"/>
</dbReference>
<comment type="subunit">
    <text evidence="13">Interacts with PTPRG.</text>
</comment>
<evidence type="ECO:0000256" key="10">
    <source>
        <dbReference type="ARBA" id="ARBA00023180"/>
    </source>
</evidence>
<feature type="domain" description="Ig-like" evidence="15">
    <location>
        <begin position="485"/>
        <end position="574"/>
    </location>
</feature>
<dbReference type="GO" id="GO:0007411">
    <property type="term" value="P:axon guidance"/>
    <property type="evidence" value="ECO:0007669"/>
    <property type="project" value="TreeGrafter"/>
</dbReference>
<reference evidence="17" key="2">
    <citation type="submission" date="2025-09" db="UniProtKB">
        <authorList>
            <consortium name="Ensembl"/>
        </authorList>
    </citation>
    <scope>IDENTIFICATION</scope>
</reference>
<keyword evidence="18" id="KW-1185">Reference proteome</keyword>
<feature type="domain" description="Ig-like" evidence="15">
    <location>
        <begin position="304"/>
        <end position="388"/>
    </location>
</feature>
<keyword evidence="7" id="KW-0130">Cell adhesion</keyword>
<dbReference type="GO" id="GO:0007420">
    <property type="term" value="P:brain development"/>
    <property type="evidence" value="ECO:0007669"/>
    <property type="project" value="TreeGrafter"/>
</dbReference>
<keyword evidence="12" id="KW-0393">Immunoglobulin domain</keyword>
<keyword evidence="5" id="KW-0732">Signal</keyword>
<dbReference type="PANTHER" id="PTHR44170">
    <property type="entry name" value="PROTEIN SIDEKICK"/>
    <property type="match status" value="1"/>
</dbReference>
<dbReference type="Ensembl" id="ENSVKKT00000029464.1">
    <property type="protein sequence ID" value="ENSVKKP00000028779.1"/>
    <property type="gene ID" value="ENSVKKG00000018571.1"/>
</dbReference>
<feature type="domain" description="Ig-like" evidence="15">
    <location>
        <begin position="213"/>
        <end position="294"/>
    </location>
</feature>
<evidence type="ECO:0000256" key="3">
    <source>
        <dbReference type="ARBA" id="ARBA00022475"/>
    </source>
</evidence>
<dbReference type="SMART" id="SM00409">
    <property type="entry name" value="IG"/>
    <property type="match status" value="6"/>
</dbReference>
<organism evidence="17 18">
    <name type="scientific">Varanus komodoensis</name>
    <name type="common">Komodo dragon</name>
    <dbReference type="NCBI Taxonomy" id="61221"/>
    <lineage>
        <taxon>Eukaryota</taxon>
        <taxon>Metazoa</taxon>
        <taxon>Chordata</taxon>
        <taxon>Craniata</taxon>
        <taxon>Vertebrata</taxon>
        <taxon>Euteleostomi</taxon>
        <taxon>Lepidosauria</taxon>
        <taxon>Squamata</taxon>
        <taxon>Bifurcata</taxon>
        <taxon>Unidentata</taxon>
        <taxon>Episquamata</taxon>
        <taxon>Toxicofera</taxon>
        <taxon>Anguimorpha</taxon>
        <taxon>Paleoanguimorpha</taxon>
        <taxon>Varanoidea</taxon>
        <taxon>Varanidae</taxon>
        <taxon>Varanus</taxon>
    </lineage>
</organism>
<dbReference type="GO" id="GO:0098632">
    <property type="term" value="F:cell-cell adhesion mediator activity"/>
    <property type="evidence" value="ECO:0007669"/>
    <property type="project" value="TreeGrafter"/>
</dbReference>
<evidence type="ECO:0000256" key="1">
    <source>
        <dbReference type="ARBA" id="ARBA00004609"/>
    </source>
</evidence>
<keyword evidence="8" id="KW-0472">Membrane</keyword>
<dbReference type="Pfam" id="PF00041">
    <property type="entry name" value="fn3"/>
    <property type="match status" value="2"/>
</dbReference>
<evidence type="ECO:0000256" key="9">
    <source>
        <dbReference type="ARBA" id="ARBA00023157"/>
    </source>
</evidence>
<dbReference type="SUPFAM" id="SSF49265">
    <property type="entry name" value="Fibronectin type III"/>
    <property type="match status" value="2"/>
</dbReference>
<comment type="subcellular location">
    <subcellularLocation>
        <location evidence="1">Cell membrane</location>
        <topology evidence="1">Lipid-anchor</topology>
        <topology evidence="1">GPI-anchor</topology>
    </subcellularLocation>
</comment>
<dbReference type="InterPro" id="IPR036179">
    <property type="entry name" value="Ig-like_dom_sf"/>
</dbReference>
<dbReference type="InterPro" id="IPR013098">
    <property type="entry name" value="Ig_I-set"/>
</dbReference>
<evidence type="ECO:0000256" key="14">
    <source>
        <dbReference type="SAM" id="MobiDB-lite"/>
    </source>
</evidence>
<dbReference type="Pfam" id="PF07679">
    <property type="entry name" value="I-set"/>
    <property type="match status" value="2"/>
</dbReference>
<dbReference type="AlphaFoldDB" id="A0A8D2Q9J3"/>
<feature type="domain" description="Fibronectin type-III" evidence="16">
    <location>
        <begin position="690"/>
        <end position="788"/>
    </location>
</feature>
<keyword evidence="11" id="KW-0449">Lipoprotein</keyword>
<evidence type="ECO:0000259" key="15">
    <source>
        <dbReference type="PROSITE" id="PS50835"/>
    </source>
</evidence>
<proteinExistence type="inferred from homology"/>
<evidence type="ECO:0000256" key="4">
    <source>
        <dbReference type="ARBA" id="ARBA00022622"/>
    </source>
</evidence>
<accession>A0A8D2Q9J3</accession>
<name>A0A8D2Q9J3_VARKO</name>
<evidence type="ECO:0000313" key="18">
    <source>
        <dbReference type="Proteomes" id="UP000694545"/>
    </source>
</evidence>
<feature type="region of interest" description="Disordered" evidence="14">
    <location>
        <begin position="673"/>
        <end position="698"/>
    </location>
</feature>
<dbReference type="SMART" id="SM00408">
    <property type="entry name" value="IGc2"/>
    <property type="match status" value="5"/>
</dbReference>
<dbReference type="PROSITE" id="PS50853">
    <property type="entry name" value="FN3"/>
    <property type="match status" value="3"/>
</dbReference>
<dbReference type="GO" id="GO:0030424">
    <property type="term" value="C:axon"/>
    <property type="evidence" value="ECO:0007669"/>
    <property type="project" value="TreeGrafter"/>
</dbReference>
<feature type="domain" description="Ig-like" evidence="15">
    <location>
        <begin position="108"/>
        <end position="195"/>
    </location>
</feature>
<dbReference type="Proteomes" id="UP000694545">
    <property type="component" value="Unplaced"/>
</dbReference>
<dbReference type="CDD" id="cd00063">
    <property type="entry name" value="FN3"/>
    <property type="match status" value="4"/>
</dbReference>
<evidence type="ECO:0000256" key="8">
    <source>
        <dbReference type="ARBA" id="ARBA00023136"/>
    </source>
</evidence>
<keyword evidence="10" id="KW-0325">Glycoprotein</keyword>
<dbReference type="CDD" id="cd04969">
    <property type="entry name" value="Ig5_Contactin"/>
    <property type="match status" value="1"/>
</dbReference>
<reference evidence="17" key="1">
    <citation type="submission" date="2025-08" db="UniProtKB">
        <authorList>
            <consortium name="Ensembl"/>
        </authorList>
    </citation>
    <scope>IDENTIFICATION</scope>
</reference>
<keyword evidence="6" id="KW-0677">Repeat</keyword>
<protein>
    <submittedName>
        <fullName evidence="17">Contactin 4</fullName>
    </submittedName>
</protein>
<feature type="domain" description="Ig-like" evidence="15">
    <location>
        <begin position="394"/>
        <end position="481"/>
    </location>
</feature>
<dbReference type="InterPro" id="IPR003599">
    <property type="entry name" value="Ig_sub"/>
</dbReference>
<evidence type="ECO:0000259" key="16">
    <source>
        <dbReference type="PROSITE" id="PS50853"/>
    </source>
</evidence>
<keyword evidence="9" id="KW-1015">Disulfide bond</keyword>
<dbReference type="InterPro" id="IPR003961">
    <property type="entry name" value="FN3_dom"/>
</dbReference>
<dbReference type="InterPro" id="IPR007110">
    <property type="entry name" value="Ig-like_dom"/>
</dbReference>
<evidence type="ECO:0000313" key="17">
    <source>
        <dbReference type="Ensembl" id="ENSVKKP00000028779.1"/>
    </source>
</evidence>
<evidence type="ECO:0000256" key="6">
    <source>
        <dbReference type="ARBA" id="ARBA00022737"/>
    </source>
</evidence>
<keyword evidence="4" id="KW-0336">GPI-anchor</keyword>
<dbReference type="PANTHER" id="PTHR44170:SF18">
    <property type="entry name" value="CONTACTIN 3B-RELATED"/>
    <property type="match status" value="1"/>
</dbReference>
<dbReference type="SMART" id="SM00060">
    <property type="entry name" value="FN3"/>
    <property type="match status" value="4"/>
</dbReference>
<evidence type="ECO:0000256" key="13">
    <source>
        <dbReference type="ARBA" id="ARBA00038703"/>
    </source>
</evidence>
<keyword evidence="3" id="KW-1003">Cell membrane</keyword>
<evidence type="ECO:0000256" key="11">
    <source>
        <dbReference type="ARBA" id="ARBA00023288"/>
    </source>
</evidence>
<feature type="domain" description="Fibronectin type-III" evidence="16">
    <location>
        <begin position="870"/>
        <end position="965"/>
    </location>
</feature>
<sequence length="996" mass="109611">MFSVDDNMLHGPVFIQEPSSVIFPVDSEEKKVKLNCEVRGNPKPTIRWKLNGTIVDIGMDYRYSMVEGSLLINNPNKTQDAGTYQCIATNSFGTIVSREAKLQFAYLENFKTRTRSTVSVRQGQGMVLLCGPPPHSGELIYAWIFNEYPSFVHQDNRRFVSQETGNLYIAKVEKSDVGNYTCVVTNTVTNNRVLGPPTPLILRNDGVMGEYEPKIEVQFPEMVPSAKGTTVRLECFALGNPVPTISWRRADGKQIPKKARRHKSSSILEIPNFQQEDAGLYECVAENVRGKNVARGQLTFYAPPNWIQKISDAHVAMEESIYWECKANGRPKPSYSWLKDGELLLPQERIQIEHGALTITSVNLSDTGMYQCVAENRHGVIYVSAELSVIAVGPDFSKNFLKRLTLVKVGGDATIECKPKASPRPTFTWKKGKEILREDERHTILEDGTLKISSVTKADAGSYTCVATNHFGAASSTGNLVVKDPTQFMVAPTSMDVTAGESILLPCQVSHDHPLDIIFTWSFNGHLIDFEKDGDHFERVGGQDSAGDLMIRSIQLYHAGKYVCTVQTSVDKLSAAADLIVRGPPGPPEAVSIDEITDTTAQVSWRPGADNHSPITSYVIQARTPFSVGWQAVNTVPDVIDGNTFTATVVGLNPWVEYEFRVVAASLIGIGEPSKPSEKRRTEEALPEVTPANVSGGGGTKSELVITWETVPEELQNGGGFGYVVAFRPLGTISWMQAVVVSSDASRYVFRNESLPPFSPYEVKVGVYNNKGEGPFSPITIVFSSDEEPTRAPTNVFAKSLSASEVEVFWSLPPETQRKGRIQGYEVRYWKHGDKEEQGHSLYHLAVKAYNTAGMGPSSAVVNVTTKKPPPSQPPGNIIWNSSDSKIILNWDQVKAQNNESEVKGYKVLYRWNRQSSTSVIETNKTSVELSLPFDEDYIIEIKPFSDGGDGNSSEQIRIPKISNAYARGSGASTSNACTLSAISTIMISLTARSSL</sequence>